<protein>
    <submittedName>
        <fullName evidence="1">Uncharacterized protein</fullName>
    </submittedName>
</protein>
<dbReference type="Proteomes" id="UP001482620">
    <property type="component" value="Unassembled WGS sequence"/>
</dbReference>
<evidence type="ECO:0000313" key="1">
    <source>
        <dbReference type="EMBL" id="MEQ2242782.1"/>
    </source>
</evidence>
<reference evidence="1 2" key="1">
    <citation type="submission" date="2021-06" db="EMBL/GenBank/DDBJ databases">
        <authorList>
            <person name="Palmer J.M."/>
        </authorList>
    </citation>
    <scope>NUCLEOTIDE SEQUENCE [LARGE SCALE GENOMIC DNA]</scope>
    <source>
        <strain evidence="2">if_2019</strain>
        <tissue evidence="1">Muscle</tissue>
    </source>
</reference>
<name>A0ABV0UG97_9TELE</name>
<gene>
    <name evidence="1" type="ORF">ILYODFUR_000326</name>
</gene>
<organism evidence="1 2">
    <name type="scientific">Ilyodon furcidens</name>
    <name type="common">goldbreast splitfin</name>
    <dbReference type="NCBI Taxonomy" id="33524"/>
    <lineage>
        <taxon>Eukaryota</taxon>
        <taxon>Metazoa</taxon>
        <taxon>Chordata</taxon>
        <taxon>Craniata</taxon>
        <taxon>Vertebrata</taxon>
        <taxon>Euteleostomi</taxon>
        <taxon>Actinopterygii</taxon>
        <taxon>Neopterygii</taxon>
        <taxon>Teleostei</taxon>
        <taxon>Neoteleostei</taxon>
        <taxon>Acanthomorphata</taxon>
        <taxon>Ovalentaria</taxon>
        <taxon>Atherinomorphae</taxon>
        <taxon>Cyprinodontiformes</taxon>
        <taxon>Goodeidae</taxon>
        <taxon>Ilyodon</taxon>
    </lineage>
</organism>
<accession>A0ABV0UG97</accession>
<evidence type="ECO:0000313" key="2">
    <source>
        <dbReference type="Proteomes" id="UP001482620"/>
    </source>
</evidence>
<sequence>MEMMFLQNFFSALFLTLNEMYNKNCEFGASKTAIDGILDSFEEGFDVFLHRGGSSTTSSSVQTTQKWLKMCVTAHLMFECTESIIHDLCSSLNSFLCFCFLLFALTIHNGLSRKQNVF</sequence>
<proteinExistence type="predicted"/>
<keyword evidence="2" id="KW-1185">Reference proteome</keyword>
<comment type="caution">
    <text evidence="1">The sequence shown here is derived from an EMBL/GenBank/DDBJ whole genome shotgun (WGS) entry which is preliminary data.</text>
</comment>
<dbReference type="EMBL" id="JAHRIQ010069526">
    <property type="protein sequence ID" value="MEQ2242782.1"/>
    <property type="molecule type" value="Genomic_DNA"/>
</dbReference>